<gene>
    <name evidence="9" type="ORF">FS320_31500</name>
</gene>
<evidence type="ECO:0000256" key="4">
    <source>
        <dbReference type="ARBA" id="ARBA00022692"/>
    </source>
</evidence>
<evidence type="ECO:0000256" key="5">
    <source>
        <dbReference type="ARBA" id="ARBA00022989"/>
    </source>
</evidence>
<evidence type="ECO:0000259" key="8">
    <source>
        <dbReference type="Pfam" id="PF04239"/>
    </source>
</evidence>
<name>A0A5N7MTS5_9HYPH</name>
<keyword evidence="5 7" id="KW-1133">Transmembrane helix</keyword>
<comment type="subcellular location">
    <subcellularLocation>
        <location evidence="1">Cell membrane</location>
        <topology evidence="1">Multi-pass membrane protein</topology>
    </subcellularLocation>
</comment>
<dbReference type="Gene3D" id="3.30.240.20">
    <property type="entry name" value="bsu07140 like domains"/>
    <property type="match status" value="1"/>
</dbReference>
<reference evidence="9 10" key="1">
    <citation type="journal article" date="2019" name="Syst. Appl. Microbiol.">
        <title>Microvirga tunisiensis sp. nov., a root nodule symbiotic bacterium isolated from Lupinus micranthus and L. luteus grown in Northern Tunisia.</title>
        <authorList>
            <person name="Msaddak A."/>
            <person name="Rejili M."/>
            <person name="Duran D."/>
            <person name="Mars M."/>
            <person name="Palacios J.M."/>
            <person name="Ruiz-Argueso T."/>
            <person name="Rey L."/>
            <person name="Imperial J."/>
        </authorList>
    </citation>
    <scope>NUCLEOTIDE SEQUENCE [LARGE SCALE GENOMIC DNA]</scope>
    <source>
        <strain evidence="9 10">Lmie10</strain>
    </source>
</reference>
<dbReference type="InterPro" id="IPR007353">
    <property type="entry name" value="DUF421"/>
</dbReference>
<dbReference type="Proteomes" id="UP000403266">
    <property type="component" value="Unassembled WGS sequence"/>
</dbReference>
<dbReference type="EMBL" id="VOSK01000236">
    <property type="protein sequence ID" value="MPR29494.1"/>
    <property type="molecule type" value="Genomic_DNA"/>
</dbReference>
<evidence type="ECO:0000256" key="7">
    <source>
        <dbReference type="SAM" id="Phobius"/>
    </source>
</evidence>
<keyword evidence="3" id="KW-1003">Cell membrane</keyword>
<evidence type="ECO:0000256" key="2">
    <source>
        <dbReference type="ARBA" id="ARBA00006448"/>
    </source>
</evidence>
<organism evidence="9 10">
    <name type="scientific">Microvirga tunisiensis</name>
    <dbReference type="NCBI Taxonomy" id="2108360"/>
    <lineage>
        <taxon>Bacteria</taxon>
        <taxon>Pseudomonadati</taxon>
        <taxon>Pseudomonadota</taxon>
        <taxon>Alphaproteobacteria</taxon>
        <taxon>Hyphomicrobiales</taxon>
        <taxon>Methylobacteriaceae</taxon>
        <taxon>Microvirga</taxon>
    </lineage>
</organism>
<sequence>MESVIRAAAVYALLLVLFRLAGRRTLAETSTFDLMLLLLIISEATQNALVGQDYSLTSAFLVIGTLILLDAVLTFLLSRFRSLDKAVNGLPLVVVADGEPLWERMRACRIDIADVLEAARRLRGLERLEQIQFAVLERSGGISIIPPRDGASIP</sequence>
<evidence type="ECO:0000256" key="1">
    <source>
        <dbReference type="ARBA" id="ARBA00004651"/>
    </source>
</evidence>
<dbReference type="AlphaFoldDB" id="A0A5N7MTS5"/>
<feature type="domain" description="YetF C-terminal" evidence="8">
    <location>
        <begin position="79"/>
        <end position="149"/>
    </location>
</feature>
<keyword evidence="4 7" id="KW-0812">Transmembrane</keyword>
<dbReference type="InterPro" id="IPR023090">
    <property type="entry name" value="UPF0702_alpha/beta_dom_sf"/>
</dbReference>
<dbReference type="RefSeq" id="WP_152716393.1">
    <property type="nucleotide sequence ID" value="NZ_VOSJ01000254.1"/>
</dbReference>
<comment type="caution">
    <text evidence="9">The sequence shown here is derived from an EMBL/GenBank/DDBJ whole genome shotgun (WGS) entry which is preliminary data.</text>
</comment>
<accession>A0A5N7MTS5</accession>
<dbReference type="Pfam" id="PF04239">
    <property type="entry name" value="DUF421"/>
    <property type="match status" value="1"/>
</dbReference>
<dbReference type="PANTHER" id="PTHR34582">
    <property type="entry name" value="UPF0702 TRANSMEMBRANE PROTEIN YCAP"/>
    <property type="match status" value="1"/>
</dbReference>
<evidence type="ECO:0000313" key="9">
    <source>
        <dbReference type="EMBL" id="MPR29494.1"/>
    </source>
</evidence>
<evidence type="ECO:0000313" key="10">
    <source>
        <dbReference type="Proteomes" id="UP000403266"/>
    </source>
</evidence>
<protein>
    <submittedName>
        <fullName evidence="9">DUF421 domain-containing protein</fullName>
    </submittedName>
</protein>
<comment type="similarity">
    <text evidence="2">Belongs to the UPF0702 family.</text>
</comment>
<keyword evidence="6 7" id="KW-0472">Membrane</keyword>
<evidence type="ECO:0000256" key="6">
    <source>
        <dbReference type="ARBA" id="ARBA00023136"/>
    </source>
</evidence>
<dbReference type="PANTHER" id="PTHR34582:SF6">
    <property type="entry name" value="UPF0702 TRANSMEMBRANE PROTEIN YCAP"/>
    <property type="match status" value="1"/>
</dbReference>
<dbReference type="GO" id="GO:0005886">
    <property type="term" value="C:plasma membrane"/>
    <property type="evidence" value="ECO:0007669"/>
    <property type="project" value="UniProtKB-SubCell"/>
</dbReference>
<feature type="transmembrane region" description="Helical" evidence="7">
    <location>
        <begin position="56"/>
        <end position="77"/>
    </location>
</feature>
<dbReference type="OrthoDB" id="9793799at2"/>
<proteinExistence type="inferred from homology"/>
<evidence type="ECO:0000256" key="3">
    <source>
        <dbReference type="ARBA" id="ARBA00022475"/>
    </source>
</evidence>
<keyword evidence="10" id="KW-1185">Reference proteome</keyword>